<dbReference type="Pfam" id="PF14398">
    <property type="entry name" value="ATPgrasp_YheCD"/>
    <property type="match status" value="1"/>
</dbReference>
<dbReference type="InterPro" id="IPR026838">
    <property type="entry name" value="YheC/D"/>
</dbReference>
<keyword evidence="2" id="KW-1185">Reference proteome</keyword>
<dbReference type="Proteomes" id="UP001230005">
    <property type="component" value="Unassembled WGS sequence"/>
</dbReference>
<accession>A0ABT9ZSI6</accession>
<evidence type="ECO:0008006" key="3">
    <source>
        <dbReference type="Google" id="ProtNLM"/>
    </source>
</evidence>
<name>A0ABT9ZSI6_9BACI</name>
<evidence type="ECO:0000313" key="2">
    <source>
        <dbReference type="Proteomes" id="UP001230005"/>
    </source>
</evidence>
<gene>
    <name evidence="1" type="ORF">J2S74_001571</name>
</gene>
<sequence length="337" mass="39533">MKKNVVILTAPKERQKFSGEVEYYEQLLTSISEHGGMGFVLPLREDNILFEGYFWNNSLKQWQEVICPKPHIVYNRYPYRDGPETEPLRAYLKLLDRWEVPYFNSTFFNKQTIAKLFQGDVFLQHHFPRTLPLTGKTTLYNFLQKHRSIFLKDVNGSQGKGIWKINRIQKKYTLHSQQKVFSNLNFQQLAYLLQSIMRERIILLQETIAGITVNNHPYDFRVLMIFENNQWKLVGIGVRGASHGGYTTHVPQGGEVMSLHDVPVRPNPFHVKRIGKKIGVLLQNHYSSVREFSFDIIMDNHQKLWVLDVNSKPMSFDEKKIQESRLKMLTNIFLNDS</sequence>
<dbReference type="SUPFAM" id="SSF56059">
    <property type="entry name" value="Glutathione synthetase ATP-binding domain-like"/>
    <property type="match status" value="1"/>
</dbReference>
<dbReference type="EMBL" id="JAUSUG010000005">
    <property type="protein sequence ID" value="MDQ0254196.1"/>
    <property type="molecule type" value="Genomic_DNA"/>
</dbReference>
<organism evidence="1 2">
    <name type="scientific">Evansella vedderi</name>
    <dbReference type="NCBI Taxonomy" id="38282"/>
    <lineage>
        <taxon>Bacteria</taxon>
        <taxon>Bacillati</taxon>
        <taxon>Bacillota</taxon>
        <taxon>Bacilli</taxon>
        <taxon>Bacillales</taxon>
        <taxon>Bacillaceae</taxon>
        <taxon>Evansella</taxon>
    </lineage>
</organism>
<comment type="caution">
    <text evidence="1">The sequence shown here is derived from an EMBL/GenBank/DDBJ whole genome shotgun (WGS) entry which is preliminary data.</text>
</comment>
<reference evidence="1 2" key="1">
    <citation type="submission" date="2023-07" db="EMBL/GenBank/DDBJ databases">
        <title>Genomic Encyclopedia of Type Strains, Phase IV (KMG-IV): sequencing the most valuable type-strain genomes for metagenomic binning, comparative biology and taxonomic classification.</title>
        <authorList>
            <person name="Goeker M."/>
        </authorList>
    </citation>
    <scope>NUCLEOTIDE SEQUENCE [LARGE SCALE GENOMIC DNA]</scope>
    <source>
        <strain evidence="1 2">DSM 9768</strain>
    </source>
</reference>
<proteinExistence type="predicted"/>
<protein>
    <recommendedName>
        <fullName evidence="3">YheC/YheD family protein</fullName>
    </recommendedName>
</protein>
<evidence type="ECO:0000313" key="1">
    <source>
        <dbReference type="EMBL" id="MDQ0254196.1"/>
    </source>
</evidence>
<dbReference type="RefSeq" id="WP_307323799.1">
    <property type="nucleotide sequence ID" value="NZ_JAUSUG010000005.1"/>
</dbReference>